<accession>A0A512IWB6</accession>
<evidence type="ECO:0000313" key="2">
    <source>
        <dbReference type="EMBL" id="GLS61921.1"/>
    </source>
</evidence>
<dbReference type="EMBL" id="BJZU01000001">
    <property type="protein sequence ID" value="GEP01976.1"/>
    <property type="molecule type" value="Genomic_DNA"/>
</dbReference>
<proteinExistence type="predicted"/>
<dbReference type="AlphaFoldDB" id="A0A512IWB6"/>
<dbReference type="RefSeq" id="WP_170267583.1">
    <property type="nucleotide sequence ID" value="NZ_BJZU01000001.1"/>
</dbReference>
<evidence type="ECO:0000313" key="3">
    <source>
        <dbReference type="Proteomes" id="UP000321960"/>
    </source>
</evidence>
<evidence type="ECO:0000313" key="1">
    <source>
        <dbReference type="EMBL" id="GEP01976.1"/>
    </source>
</evidence>
<gene>
    <name evidence="2" type="ORF">GCM10007888_03020</name>
    <name evidence="1" type="ORF">MOX02_00140</name>
</gene>
<evidence type="ECO:0000313" key="4">
    <source>
        <dbReference type="Proteomes" id="UP001156856"/>
    </source>
</evidence>
<reference evidence="2" key="4">
    <citation type="submission" date="2023-01" db="EMBL/GenBank/DDBJ databases">
        <title>Draft genome sequence of Methylobacterium oxalidis strain NBRC 107715.</title>
        <authorList>
            <person name="Sun Q."/>
            <person name="Mori K."/>
        </authorList>
    </citation>
    <scope>NUCLEOTIDE SEQUENCE</scope>
    <source>
        <strain evidence="2">NBRC 107715</strain>
    </source>
</reference>
<protein>
    <submittedName>
        <fullName evidence="1">Uncharacterized protein</fullName>
    </submittedName>
</protein>
<organism evidence="1 3">
    <name type="scientific">Methylobacterium oxalidis</name>
    <dbReference type="NCBI Taxonomy" id="944322"/>
    <lineage>
        <taxon>Bacteria</taxon>
        <taxon>Pseudomonadati</taxon>
        <taxon>Pseudomonadota</taxon>
        <taxon>Alphaproteobacteria</taxon>
        <taxon>Hyphomicrobiales</taxon>
        <taxon>Methylobacteriaceae</taxon>
        <taxon>Methylobacterium</taxon>
    </lineage>
</organism>
<dbReference type="Proteomes" id="UP001156856">
    <property type="component" value="Unassembled WGS sequence"/>
</dbReference>
<comment type="caution">
    <text evidence="1">The sequence shown here is derived from an EMBL/GenBank/DDBJ whole genome shotgun (WGS) entry which is preliminary data.</text>
</comment>
<reference evidence="1 3" key="3">
    <citation type="submission" date="2019-07" db="EMBL/GenBank/DDBJ databases">
        <title>Whole genome shotgun sequence of Methylobacterium oxalidis NBRC 107715.</title>
        <authorList>
            <person name="Hosoyama A."/>
            <person name="Uohara A."/>
            <person name="Ohji S."/>
            <person name="Ichikawa N."/>
        </authorList>
    </citation>
    <scope>NUCLEOTIDE SEQUENCE [LARGE SCALE GENOMIC DNA]</scope>
    <source>
        <strain evidence="1 3">NBRC 107715</strain>
    </source>
</reference>
<sequence length="57" mass="6556">MHKLPRPARIDFTFQARTDRCLALTRLAVETSRARIEESLRLLRGAPEEKKPEPPAD</sequence>
<dbReference type="EMBL" id="BSPK01000004">
    <property type="protein sequence ID" value="GLS61921.1"/>
    <property type="molecule type" value="Genomic_DNA"/>
</dbReference>
<reference evidence="4" key="2">
    <citation type="journal article" date="2019" name="Int. J. Syst. Evol. Microbiol.">
        <title>The Global Catalogue of Microorganisms (GCM) 10K type strain sequencing project: providing services to taxonomists for standard genome sequencing and annotation.</title>
        <authorList>
            <consortium name="The Broad Institute Genomics Platform"/>
            <consortium name="The Broad Institute Genome Sequencing Center for Infectious Disease"/>
            <person name="Wu L."/>
            <person name="Ma J."/>
        </authorList>
    </citation>
    <scope>NUCLEOTIDE SEQUENCE [LARGE SCALE GENOMIC DNA]</scope>
    <source>
        <strain evidence="4">NBRC 107715</strain>
    </source>
</reference>
<reference evidence="2" key="1">
    <citation type="journal article" date="2014" name="Int. J. Syst. Evol. Microbiol.">
        <title>Complete genome of a new Firmicutes species belonging to the dominant human colonic microbiota ('Ruminococcus bicirculans') reveals two chromosomes and a selective capacity to utilize plant glucans.</title>
        <authorList>
            <consortium name="NISC Comparative Sequencing Program"/>
            <person name="Wegmann U."/>
            <person name="Louis P."/>
            <person name="Goesmann A."/>
            <person name="Henrissat B."/>
            <person name="Duncan S.H."/>
            <person name="Flint H.J."/>
        </authorList>
    </citation>
    <scope>NUCLEOTIDE SEQUENCE</scope>
    <source>
        <strain evidence="2">NBRC 107715</strain>
    </source>
</reference>
<dbReference type="Proteomes" id="UP000321960">
    <property type="component" value="Unassembled WGS sequence"/>
</dbReference>
<keyword evidence="4" id="KW-1185">Reference proteome</keyword>
<name>A0A512IWB6_9HYPH</name>